<comment type="function">
    <text evidence="1">Functions as an U snRNP-specific nuclear import adapter. Involved in the trimethylguanosine (m3G)-cap-dependent nuclear import of U snRNPs. Binds specifically to the terminal m3G-cap U snRNAs.</text>
</comment>
<dbReference type="InterPro" id="IPR024721">
    <property type="entry name" value="Snurportin-1_N"/>
</dbReference>
<organism evidence="12">
    <name type="scientific">Lygus hesperus</name>
    <name type="common">Western plant bug</name>
    <dbReference type="NCBI Taxonomy" id="30085"/>
    <lineage>
        <taxon>Eukaryota</taxon>
        <taxon>Metazoa</taxon>
        <taxon>Ecdysozoa</taxon>
        <taxon>Arthropoda</taxon>
        <taxon>Hexapoda</taxon>
        <taxon>Insecta</taxon>
        <taxon>Pterygota</taxon>
        <taxon>Neoptera</taxon>
        <taxon>Paraneoptera</taxon>
        <taxon>Hemiptera</taxon>
        <taxon>Heteroptera</taxon>
        <taxon>Panheteroptera</taxon>
        <taxon>Cimicomorpha</taxon>
        <taxon>Miridae</taxon>
        <taxon>Mirini</taxon>
        <taxon>Lygus</taxon>
    </lineage>
</organism>
<dbReference type="GO" id="GO:0003723">
    <property type="term" value="F:RNA binding"/>
    <property type="evidence" value="ECO:0007669"/>
    <property type="project" value="UniProtKB-KW"/>
</dbReference>
<evidence type="ECO:0000256" key="5">
    <source>
        <dbReference type="ARBA" id="ARBA00016034"/>
    </source>
</evidence>
<evidence type="ECO:0000256" key="8">
    <source>
        <dbReference type="ARBA" id="ARBA00022884"/>
    </source>
</evidence>
<evidence type="ECO:0000259" key="11">
    <source>
        <dbReference type="Pfam" id="PF21974"/>
    </source>
</evidence>
<evidence type="ECO:0000313" key="13">
    <source>
        <dbReference type="EMBL" id="JAG64320.1"/>
    </source>
</evidence>
<feature type="domain" description="Snurportin-1 N-terminal" evidence="10">
    <location>
        <begin position="30"/>
        <end position="67"/>
    </location>
</feature>
<comment type="subcellular location">
    <subcellularLocation>
        <location evidence="3">Cytoplasm</location>
    </subcellularLocation>
    <subcellularLocation>
        <location evidence="2">Nucleus</location>
    </subcellularLocation>
</comment>
<gene>
    <name evidence="12" type="primary">Snupn</name>
    <name evidence="12" type="ORF">CM83_32195</name>
    <name evidence="14" type="ORF">g.61996</name>
</gene>
<dbReference type="AlphaFoldDB" id="A0A0A9W892"/>
<proteinExistence type="inferred from homology"/>
<reference evidence="12" key="1">
    <citation type="journal article" date="2014" name="PLoS ONE">
        <title>Transcriptome-Based Identification of ABC Transporters in the Western Tarnished Plant Bug Lygus hesperus.</title>
        <authorList>
            <person name="Hull J.J."/>
            <person name="Chaney K."/>
            <person name="Geib S.M."/>
            <person name="Fabrick J.A."/>
            <person name="Brent C.S."/>
            <person name="Walsh D."/>
            <person name="Lavine L.C."/>
        </authorList>
    </citation>
    <scope>NUCLEOTIDE SEQUENCE</scope>
</reference>
<dbReference type="EMBL" id="GBHO01039580">
    <property type="protein sequence ID" value="JAG04024.1"/>
    <property type="molecule type" value="Transcribed_RNA"/>
</dbReference>
<dbReference type="Pfam" id="PF11538">
    <property type="entry name" value="Snurportin1"/>
    <property type="match status" value="1"/>
</dbReference>
<evidence type="ECO:0000256" key="4">
    <source>
        <dbReference type="ARBA" id="ARBA00007540"/>
    </source>
</evidence>
<keyword evidence="7" id="KW-0963">Cytoplasm</keyword>
<reference evidence="13" key="3">
    <citation type="submission" date="2014-09" db="EMBL/GenBank/DDBJ databases">
        <authorList>
            <person name="Magalhaes I.L.F."/>
            <person name="Oliveira U."/>
            <person name="Santos F.R."/>
            <person name="Vidigal T.H.D.A."/>
            <person name="Brescovit A.D."/>
            <person name="Santos A.J."/>
        </authorList>
    </citation>
    <scope>NUCLEOTIDE SEQUENCE</scope>
</reference>
<dbReference type="PANTHER" id="PTHR13403">
    <property type="entry name" value="SNURPORTIN1 RNUT1 PROTEIN RNA, U TRANSPORTER 1"/>
    <property type="match status" value="1"/>
</dbReference>
<feature type="domain" description="Snurportin-1 m3G cap-binding" evidence="11">
    <location>
        <begin position="109"/>
        <end position="286"/>
    </location>
</feature>
<protein>
    <recommendedName>
        <fullName evidence="5">Snurportin-1</fullName>
    </recommendedName>
</protein>
<reference evidence="14" key="4">
    <citation type="journal article" date="2016" name="Gigascience">
        <title>De novo construction of an expanded transcriptome assembly for the western tarnished plant bug, Lygus hesperus.</title>
        <authorList>
            <person name="Tassone E.E."/>
            <person name="Geib S.M."/>
            <person name="Hall B."/>
            <person name="Fabrick J.A."/>
            <person name="Brent C.S."/>
            <person name="Hull J.J."/>
        </authorList>
    </citation>
    <scope>NUCLEOTIDE SEQUENCE</scope>
</reference>
<evidence type="ECO:0000256" key="6">
    <source>
        <dbReference type="ARBA" id="ARBA00022448"/>
    </source>
</evidence>
<dbReference type="Gene3D" id="3.30.470.30">
    <property type="entry name" value="DNA ligase/mRNA capping enzyme"/>
    <property type="match status" value="1"/>
</dbReference>
<dbReference type="EMBL" id="GBRD01001501">
    <property type="protein sequence ID" value="JAG64320.1"/>
    <property type="molecule type" value="Transcribed_RNA"/>
</dbReference>
<evidence type="ECO:0000256" key="1">
    <source>
        <dbReference type="ARBA" id="ARBA00003975"/>
    </source>
</evidence>
<evidence type="ECO:0000256" key="7">
    <source>
        <dbReference type="ARBA" id="ARBA00022490"/>
    </source>
</evidence>
<evidence type="ECO:0000256" key="2">
    <source>
        <dbReference type="ARBA" id="ARBA00004123"/>
    </source>
</evidence>
<keyword evidence="8" id="KW-0694">RNA-binding</keyword>
<evidence type="ECO:0000256" key="9">
    <source>
        <dbReference type="ARBA" id="ARBA00023242"/>
    </source>
</evidence>
<dbReference type="GO" id="GO:0061015">
    <property type="term" value="P:snRNA import into nucleus"/>
    <property type="evidence" value="ECO:0007669"/>
    <property type="project" value="InterPro"/>
</dbReference>
<dbReference type="PANTHER" id="PTHR13403:SF6">
    <property type="entry name" value="SNURPORTIN-1"/>
    <property type="match status" value="1"/>
</dbReference>
<keyword evidence="9" id="KW-0539">Nucleus</keyword>
<dbReference type="Pfam" id="PF21974">
    <property type="entry name" value="SPN1_m3Gcap_bd"/>
    <property type="match status" value="1"/>
</dbReference>
<reference evidence="12" key="2">
    <citation type="submission" date="2014-07" db="EMBL/GenBank/DDBJ databases">
        <authorList>
            <person name="Hull J."/>
        </authorList>
    </citation>
    <scope>NUCLEOTIDE SEQUENCE</scope>
</reference>
<keyword evidence="6" id="KW-0813">Transport</keyword>
<evidence type="ECO:0000259" key="10">
    <source>
        <dbReference type="Pfam" id="PF11538"/>
    </source>
</evidence>
<evidence type="ECO:0000313" key="14">
    <source>
        <dbReference type="EMBL" id="JAQ08279.1"/>
    </source>
</evidence>
<dbReference type="GO" id="GO:0005634">
    <property type="term" value="C:nucleus"/>
    <property type="evidence" value="ECO:0007669"/>
    <property type="project" value="UniProtKB-SubCell"/>
</dbReference>
<dbReference type="EMBL" id="GDHC01010350">
    <property type="protein sequence ID" value="JAQ08279.1"/>
    <property type="molecule type" value="Transcribed_RNA"/>
</dbReference>
<dbReference type="InterPro" id="IPR017336">
    <property type="entry name" value="Snurportin-1"/>
</dbReference>
<dbReference type="InterPro" id="IPR047857">
    <property type="entry name" value="Snurportin1_C"/>
</dbReference>
<dbReference type="GO" id="GO:0005737">
    <property type="term" value="C:cytoplasm"/>
    <property type="evidence" value="ECO:0007669"/>
    <property type="project" value="UniProtKB-SubCell"/>
</dbReference>
<name>A0A0A9W892_LYGHE</name>
<comment type="similarity">
    <text evidence="4">Belongs to the snurportin family.</text>
</comment>
<dbReference type="SUPFAM" id="SSF56091">
    <property type="entry name" value="DNA ligase/mRNA capping enzyme, catalytic domain"/>
    <property type="match status" value="1"/>
</dbReference>
<evidence type="ECO:0000256" key="3">
    <source>
        <dbReference type="ARBA" id="ARBA00004496"/>
    </source>
</evidence>
<evidence type="ECO:0000313" key="12">
    <source>
        <dbReference type="EMBL" id="JAG04024.1"/>
    </source>
</evidence>
<dbReference type="CDD" id="cd09232">
    <property type="entry name" value="Snurportin-1_C"/>
    <property type="match status" value="1"/>
</dbReference>
<sequence>MAEEKMDELLESLSSTIRISLEDDDVALIHPRYAQYKPKRSFNQEERRRKWLLEQKEKRLDSFIVNRGIEDVEGETSEDEGEAMILGGDLVNKDETKNRRSECPYKNWLMLSYWLVDVPEDFSTEWYYAMCPQGRRAIVVASKGSTVAYSRRGAFMMKFPSALPGGNPDSFTAYTVIDCIFSFTTQTYYILDVLIWGIPLTNCSAELRFFWLSNKVAEYPELRDVSHKNRHKFSLLRHEPVDNLPLSMTIHPVFEDNVPQVDGILFFQKESLYTGGKSPLVTWLKPFMIRDILSIRIHENYLKEIPVDYASKVSKMEIESAPEEVKPVPE</sequence>
<accession>A0A0A9W892</accession>